<proteinExistence type="predicted"/>
<accession>A0A6J7CQB1</accession>
<reference evidence="1" key="1">
    <citation type="submission" date="2020-05" db="EMBL/GenBank/DDBJ databases">
        <authorList>
            <person name="Chiriac C."/>
            <person name="Salcher M."/>
            <person name="Ghai R."/>
            <person name="Kavagutti S V."/>
        </authorList>
    </citation>
    <scope>NUCLEOTIDE SEQUENCE</scope>
</reference>
<dbReference type="AlphaFoldDB" id="A0A6J7CQB1"/>
<sequence>MKALTTIRSRAVIFSLAVALIGGAITFTATRGTGFQPTHQLYVGSQHAYEFFAPASDLQCEVSHSPALGTYAYCQTASHNRSVRMEVDGTFKTCESGSCLGNPGLGTVTLSAGTRVIDGPLTCDLTADTVSCYNHSKRGFVVSPTSLSSYK</sequence>
<organism evidence="1">
    <name type="scientific">freshwater metagenome</name>
    <dbReference type="NCBI Taxonomy" id="449393"/>
    <lineage>
        <taxon>unclassified sequences</taxon>
        <taxon>metagenomes</taxon>
        <taxon>ecological metagenomes</taxon>
    </lineage>
</organism>
<gene>
    <name evidence="1" type="ORF">UFOPK3381_00150</name>
</gene>
<name>A0A6J7CQB1_9ZZZZ</name>
<evidence type="ECO:0000313" key="1">
    <source>
        <dbReference type="EMBL" id="CAB4859125.1"/>
    </source>
</evidence>
<protein>
    <submittedName>
        <fullName evidence="1">Unannotated protein</fullName>
    </submittedName>
</protein>
<dbReference type="EMBL" id="CAFBLN010000002">
    <property type="protein sequence ID" value="CAB4859125.1"/>
    <property type="molecule type" value="Genomic_DNA"/>
</dbReference>